<dbReference type="PROSITE" id="PS50110">
    <property type="entry name" value="RESPONSE_REGULATORY"/>
    <property type="match status" value="1"/>
</dbReference>
<dbReference type="SUPFAM" id="SSF103196">
    <property type="entry name" value="Roadblock/LC7 domain"/>
    <property type="match status" value="1"/>
</dbReference>
<proteinExistence type="predicted"/>
<dbReference type="Gene3D" id="3.40.50.2300">
    <property type="match status" value="1"/>
</dbReference>
<dbReference type="PANTHER" id="PTHR44591:SF19">
    <property type="entry name" value="TWO-COMPONENT RESPONSE REGULATOR-RELATED"/>
    <property type="match status" value="1"/>
</dbReference>
<dbReference type="GO" id="GO:0000160">
    <property type="term" value="P:phosphorelay signal transduction system"/>
    <property type="evidence" value="ECO:0007669"/>
    <property type="project" value="InterPro"/>
</dbReference>
<sequence length="365" mass="41516">MSIKRVLVVDDEEDLTWSIARHLEKDRDKYQLYTVNNGKEALELLNQIPMDVVVSDIRMPEISGLDLLLKIRENYPQTKVIIMTAYGSSEVQEEANARGCFKYLEKPFEIHELREMILAGVEERRGFEGKISDFQLSDIIQMNCLGRLTNALHVQQGSRHGTIYFEDGDIVHSVVGDLEGEEAFYEIISWEGGTFQVERAVKAPRETIVKGWQSLLMEGLRLADEKRNSRKAAPPDKETQRRQKLETLLKKFAAQKGVILCQVLDQKGNVLSSFIHDKHAKKYDAGQTATALLHLFRAAAESGQRLHFNAAKEVVTEFDGGRVMVVPFQRQQNYFAVVADVSLNLAVLRMETKKLLPNLAKVWQD</sequence>
<reference evidence="4" key="1">
    <citation type="journal article" date="2020" name="mSystems">
        <title>Genome- and Community-Level Interaction Insights into Carbon Utilization and Element Cycling Functions of Hydrothermarchaeota in Hydrothermal Sediment.</title>
        <authorList>
            <person name="Zhou Z."/>
            <person name="Liu Y."/>
            <person name="Xu W."/>
            <person name="Pan J."/>
            <person name="Luo Z.H."/>
            <person name="Li M."/>
        </authorList>
    </citation>
    <scope>NUCLEOTIDE SEQUENCE [LARGE SCALE GENOMIC DNA]</scope>
    <source>
        <strain evidence="4">HyVt-527</strain>
    </source>
</reference>
<feature type="domain" description="Response regulatory" evidence="3">
    <location>
        <begin position="5"/>
        <end position="121"/>
    </location>
</feature>
<dbReference type="SMART" id="SM00448">
    <property type="entry name" value="REC"/>
    <property type="match status" value="1"/>
</dbReference>
<dbReference type="InterPro" id="IPR050595">
    <property type="entry name" value="Bact_response_regulator"/>
</dbReference>
<organism evidence="4">
    <name type="scientific">Caldithrix abyssi</name>
    <dbReference type="NCBI Taxonomy" id="187145"/>
    <lineage>
        <taxon>Bacteria</taxon>
        <taxon>Pseudomonadati</taxon>
        <taxon>Calditrichota</taxon>
        <taxon>Calditrichia</taxon>
        <taxon>Calditrichales</taxon>
        <taxon>Calditrichaceae</taxon>
        <taxon>Caldithrix</taxon>
    </lineage>
</organism>
<comment type="caution">
    <text evidence="4">The sequence shown here is derived from an EMBL/GenBank/DDBJ whole genome shotgun (WGS) entry which is preliminary data.</text>
</comment>
<dbReference type="Pfam" id="PF00072">
    <property type="entry name" value="Response_reg"/>
    <property type="match status" value="1"/>
</dbReference>
<dbReference type="AlphaFoldDB" id="A0A7V5PN62"/>
<evidence type="ECO:0000256" key="2">
    <source>
        <dbReference type="PROSITE-ProRule" id="PRU00169"/>
    </source>
</evidence>
<dbReference type="InterPro" id="IPR001789">
    <property type="entry name" value="Sig_transdc_resp-reg_receiver"/>
</dbReference>
<dbReference type="SUPFAM" id="SSF52172">
    <property type="entry name" value="CheY-like"/>
    <property type="match status" value="1"/>
</dbReference>
<evidence type="ECO:0000256" key="1">
    <source>
        <dbReference type="ARBA" id="ARBA00022553"/>
    </source>
</evidence>
<dbReference type="Gene3D" id="3.30.450.30">
    <property type="entry name" value="Dynein light chain 2a, cytoplasmic"/>
    <property type="match status" value="1"/>
</dbReference>
<dbReference type="InterPro" id="IPR004942">
    <property type="entry name" value="Roadblock/LAMTOR2_dom"/>
</dbReference>
<protein>
    <submittedName>
        <fullName evidence="4">Response regulator</fullName>
    </submittedName>
</protein>
<dbReference type="InterPro" id="IPR025497">
    <property type="entry name" value="PatA-like_N"/>
</dbReference>
<dbReference type="InterPro" id="IPR011006">
    <property type="entry name" value="CheY-like_superfamily"/>
</dbReference>
<feature type="modified residue" description="4-aspartylphosphate" evidence="2">
    <location>
        <position position="56"/>
    </location>
</feature>
<dbReference type="Pfam" id="PF14332">
    <property type="entry name" value="DUF4388"/>
    <property type="match status" value="1"/>
</dbReference>
<dbReference type="Proteomes" id="UP000886124">
    <property type="component" value="Unassembled WGS sequence"/>
</dbReference>
<accession>A0A7V5PN62</accession>
<evidence type="ECO:0000259" key="3">
    <source>
        <dbReference type="PROSITE" id="PS50110"/>
    </source>
</evidence>
<dbReference type="EMBL" id="DROD01000195">
    <property type="protein sequence ID" value="HHJ52103.1"/>
    <property type="molecule type" value="Genomic_DNA"/>
</dbReference>
<keyword evidence="1 2" id="KW-0597">Phosphoprotein</keyword>
<name>A0A7V5PN62_CALAY</name>
<gene>
    <name evidence="4" type="ORF">ENJ89_02815</name>
</gene>
<dbReference type="PANTHER" id="PTHR44591">
    <property type="entry name" value="STRESS RESPONSE REGULATOR PROTEIN 1"/>
    <property type="match status" value="1"/>
</dbReference>
<dbReference type="Pfam" id="PF03259">
    <property type="entry name" value="Robl_LC7"/>
    <property type="match status" value="1"/>
</dbReference>
<evidence type="ECO:0000313" key="4">
    <source>
        <dbReference type="EMBL" id="HHJ52103.1"/>
    </source>
</evidence>